<dbReference type="SUPFAM" id="SSF75625">
    <property type="entry name" value="YebC-like"/>
    <property type="match status" value="1"/>
</dbReference>
<evidence type="ECO:0000313" key="5">
    <source>
        <dbReference type="Proteomes" id="UP001159427"/>
    </source>
</evidence>
<dbReference type="InterPro" id="IPR002876">
    <property type="entry name" value="Transcrip_reg_TACO1-like"/>
</dbReference>
<gene>
    <name evidence="4" type="ORF">PEVE_00012244</name>
</gene>
<dbReference type="Pfam" id="PF01709">
    <property type="entry name" value="Transcrip_reg"/>
    <property type="match status" value="1"/>
</dbReference>
<dbReference type="PANTHER" id="PTHR12532">
    <property type="entry name" value="TRANSLATIONAL ACTIVATOR OF CYTOCHROME C OXIDASE 1"/>
    <property type="match status" value="1"/>
</dbReference>
<reference evidence="4 5" key="1">
    <citation type="submission" date="2022-05" db="EMBL/GenBank/DDBJ databases">
        <authorList>
            <consortium name="Genoscope - CEA"/>
            <person name="William W."/>
        </authorList>
    </citation>
    <scope>NUCLEOTIDE SEQUENCE [LARGE SCALE GENOMIC DNA]</scope>
</reference>
<evidence type="ECO:0000313" key="4">
    <source>
        <dbReference type="EMBL" id="CAH3015098.1"/>
    </source>
</evidence>
<proteinExistence type="inferred from homology"/>
<dbReference type="Proteomes" id="UP001159427">
    <property type="component" value="Unassembled WGS sequence"/>
</dbReference>
<dbReference type="PANTHER" id="PTHR12532:SF0">
    <property type="entry name" value="TRANSLATIONAL ACTIVATOR OF CYTOCHROME C OXIDASE 1"/>
    <property type="match status" value="1"/>
</dbReference>
<sequence>MAATFARKTCSLVTCFPARVSECFCPCTLLNVSRMHLRYKGHSKWQNIKFKKAHIDFARSKEFGKLSMEIITAVRESGPDVKFNSRLEGLIEKARTISMPKEKIENAIKSGTGTKDNPYEASLLEIKGPGGCGLLVQILTSNKVKTKNEMNTILRKNGGIFKDGGSVTFQYDYKGVISVEDFLYTEDKHNLSEYPDDDSVEKAEEVAIESGAENLFFCESENDTKIIKFICAIEDTKKVHDDLSEKFPKKILSSELEYIPRTLVSLSEEPLQQAEKLIDTLEDHVDVVRVYDNIEHYPSTTCKLFGST</sequence>
<dbReference type="InterPro" id="IPR048300">
    <property type="entry name" value="TACO1_YebC-like_2nd/3rd_dom"/>
</dbReference>
<feature type="domain" description="TACO1/YebC-like N-terminal" evidence="3">
    <location>
        <begin position="43"/>
        <end position="113"/>
    </location>
</feature>
<keyword evidence="5" id="KW-1185">Reference proteome</keyword>
<dbReference type="Pfam" id="PF20772">
    <property type="entry name" value="TACO1_YebC_N"/>
    <property type="match status" value="1"/>
</dbReference>
<dbReference type="InterPro" id="IPR029072">
    <property type="entry name" value="YebC-like"/>
</dbReference>
<evidence type="ECO:0000259" key="2">
    <source>
        <dbReference type="Pfam" id="PF01709"/>
    </source>
</evidence>
<protein>
    <recommendedName>
        <fullName evidence="6">Translational activator of cytochrome c oxidase 1</fullName>
    </recommendedName>
</protein>
<comment type="caution">
    <text evidence="4">The sequence shown here is derived from an EMBL/GenBank/DDBJ whole genome shotgun (WGS) entry which is preliminary data.</text>
</comment>
<evidence type="ECO:0000256" key="1">
    <source>
        <dbReference type="ARBA" id="ARBA00008724"/>
    </source>
</evidence>
<dbReference type="Gene3D" id="1.10.10.200">
    <property type="match status" value="1"/>
</dbReference>
<dbReference type="HAMAP" id="MF_00693">
    <property type="entry name" value="Transcrip_reg_TACO1"/>
    <property type="match status" value="1"/>
</dbReference>
<dbReference type="Gene3D" id="3.30.70.980">
    <property type="match status" value="2"/>
</dbReference>
<dbReference type="InterPro" id="IPR026564">
    <property type="entry name" value="Transcrip_reg_TACO1-like_dom3"/>
</dbReference>
<feature type="domain" description="TACO1/YebC-like second and third" evidence="2">
    <location>
        <begin position="119"/>
        <end position="294"/>
    </location>
</feature>
<dbReference type="InterPro" id="IPR017856">
    <property type="entry name" value="Integrase-like_N"/>
</dbReference>
<dbReference type="EMBL" id="CALNXI010000019">
    <property type="protein sequence ID" value="CAH3015098.1"/>
    <property type="molecule type" value="Genomic_DNA"/>
</dbReference>
<dbReference type="InterPro" id="IPR049083">
    <property type="entry name" value="TACO1_YebC_N"/>
</dbReference>
<organism evidence="4 5">
    <name type="scientific">Porites evermanni</name>
    <dbReference type="NCBI Taxonomy" id="104178"/>
    <lineage>
        <taxon>Eukaryota</taxon>
        <taxon>Metazoa</taxon>
        <taxon>Cnidaria</taxon>
        <taxon>Anthozoa</taxon>
        <taxon>Hexacorallia</taxon>
        <taxon>Scleractinia</taxon>
        <taxon>Fungiina</taxon>
        <taxon>Poritidae</taxon>
        <taxon>Porites</taxon>
    </lineage>
</organism>
<evidence type="ECO:0000259" key="3">
    <source>
        <dbReference type="Pfam" id="PF20772"/>
    </source>
</evidence>
<evidence type="ECO:0008006" key="6">
    <source>
        <dbReference type="Google" id="ProtNLM"/>
    </source>
</evidence>
<accession>A0ABN8LG23</accession>
<name>A0ABN8LG23_9CNID</name>
<comment type="similarity">
    <text evidence="1">Belongs to the TACO1 family.</text>
</comment>